<comment type="caution">
    <text evidence="4">The sequence shown here is derived from an EMBL/GenBank/DDBJ whole genome shotgun (WGS) entry which is preliminary data.</text>
</comment>
<dbReference type="PANTHER" id="PTHR43364:SF4">
    <property type="entry name" value="NAD(P)-LINKED OXIDOREDUCTASE SUPERFAMILY PROTEIN"/>
    <property type="match status" value="1"/>
</dbReference>
<sequence length="351" mass="39679">MSATKTTPRIILGTQSFALETTDPTQSDFRVQGAENLKPFLDCAEAYGVLELDTARVYCGGDTETVIGQVEGQPLSRFEISTKIYPLQAGDHAPEALVKSFHRSLEQLKVDKVKIFYLHAPDFFTPFELTLKTVDELYRQGRFEQFGLSNFAAWQVAFIQQICHYKGYVRPTVYQGWYNPLMRQCERELIPCLREFGMKFYAYSPIAGGFLAGNYTIDGPVKDGTRFDTKTVLGSYCRGQYWSPLYFDAVAALKTVANAHGIPVLEASIRWLNHHSPLGPEDGLIFGANDRVQDLRENLVSLQQGPLPQEVVQAFEDAWEKVKAGNQTYFRRDIRTPTKETAQTSGDKREE</sequence>
<dbReference type="InterPro" id="IPR036812">
    <property type="entry name" value="NAD(P)_OxRdtase_dom_sf"/>
</dbReference>
<dbReference type="EMBL" id="JAIFTL010000310">
    <property type="protein sequence ID" value="KAG9320259.1"/>
    <property type="molecule type" value="Genomic_DNA"/>
</dbReference>
<protein>
    <recommendedName>
        <fullName evidence="3">NADP-dependent oxidoreductase domain-containing protein</fullName>
    </recommendedName>
</protein>
<dbReference type="CDD" id="cd19075">
    <property type="entry name" value="AKR_AKR7A1-5"/>
    <property type="match status" value="1"/>
</dbReference>
<feature type="region of interest" description="Disordered" evidence="2">
    <location>
        <begin position="332"/>
        <end position="351"/>
    </location>
</feature>
<proteinExistence type="predicted"/>
<dbReference type="Pfam" id="PF00248">
    <property type="entry name" value="Aldo_ket_red"/>
    <property type="match status" value="1"/>
</dbReference>
<dbReference type="InterPro" id="IPR050523">
    <property type="entry name" value="AKR_Detox_Biosynth"/>
</dbReference>
<evidence type="ECO:0000313" key="5">
    <source>
        <dbReference type="Proteomes" id="UP000717515"/>
    </source>
</evidence>
<evidence type="ECO:0000256" key="1">
    <source>
        <dbReference type="ARBA" id="ARBA00023002"/>
    </source>
</evidence>
<dbReference type="GO" id="GO:0016491">
    <property type="term" value="F:oxidoreductase activity"/>
    <property type="evidence" value="ECO:0007669"/>
    <property type="project" value="UniProtKB-KW"/>
</dbReference>
<name>A0A9P8CVX2_MORAP</name>
<dbReference type="PANTHER" id="PTHR43364">
    <property type="entry name" value="NADH-SPECIFIC METHYLGLYOXAL REDUCTASE-RELATED"/>
    <property type="match status" value="1"/>
</dbReference>
<evidence type="ECO:0000313" key="4">
    <source>
        <dbReference type="EMBL" id="KAG9320259.1"/>
    </source>
</evidence>
<gene>
    <name evidence="4" type="ORF">KVV02_005036</name>
</gene>
<feature type="domain" description="NADP-dependent oxidoreductase" evidence="3">
    <location>
        <begin position="10"/>
        <end position="319"/>
    </location>
</feature>
<keyword evidence="1" id="KW-0560">Oxidoreductase</keyword>
<accession>A0A9P8CVX2</accession>
<dbReference type="SUPFAM" id="SSF51430">
    <property type="entry name" value="NAD(P)-linked oxidoreductase"/>
    <property type="match status" value="1"/>
</dbReference>
<dbReference type="Gene3D" id="3.20.20.100">
    <property type="entry name" value="NADP-dependent oxidoreductase domain"/>
    <property type="match status" value="1"/>
</dbReference>
<evidence type="ECO:0000256" key="2">
    <source>
        <dbReference type="SAM" id="MobiDB-lite"/>
    </source>
</evidence>
<reference evidence="4" key="1">
    <citation type="submission" date="2021-07" db="EMBL/GenBank/DDBJ databases">
        <title>Draft genome of Mortierella alpina, strain LL118, isolated from an aspen leaf litter sample.</title>
        <authorList>
            <person name="Yang S."/>
            <person name="Vinatzer B.A."/>
        </authorList>
    </citation>
    <scope>NUCLEOTIDE SEQUENCE</scope>
    <source>
        <strain evidence="4">LL118</strain>
    </source>
</reference>
<evidence type="ECO:0000259" key="3">
    <source>
        <dbReference type="Pfam" id="PF00248"/>
    </source>
</evidence>
<organism evidence="4 5">
    <name type="scientific">Mortierella alpina</name>
    <name type="common">Oleaginous fungus</name>
    <name type="synonym">Mortierella renispora</name>
    <dbReference type="NCBI Taxonomy" id="64518"/>
    <lineage>
        <taxon>Eukaryota</taxon>
        <taxon>Fungi</taxon>
        <taxon>Fungi incertae sedis</taxon>
        <taxon>Mucoromycota</taxon>
        <taxon>Mortierellomycotina</taxon>
        <taxon>Mortierellomycetes</taxon>
        <taxon>Mortierellales</taxon>
        <taxon>Mortierellaceae</taxon>
        <taxon>Mortierella</taxon>
    </lineage>
</organism>
<dbReference type="Proteomes" id="UP000717515">
    <property type="component" value="Unassembled WGS sequence"/>
</dbReference>
<dbReference type="AlphaFoldDB" id="A0A9P8CVX2"/>
<dbReference type="InterPro" id="IPR023210">
    <property type="entry name" value="NADP_OxRdtase_dom"/>
</dbReference>